<name>A0A4S4NH19_9RHOB</name>
<dbReference type="Proteomes" id="UP000306602">
    <property type="component" value="Unassembled WGS sequence"/>
</dbReference>
<feature type="domain" description="Hedgehog/Intein (Hint)" evidence="1">
    <location>
        <begin position="7"/>
        <end position="153"/>
    </location>
</feature>
<organism evidence="2 3">
    <name type="scientific">Aliishimia ponticola</name>
    <dbReference type="NCBI Taxonomy" id="2499833"/>
    <lineage>
        <taxon>Bacteria</taxon>
        <taxon>Pseudomonadati</taxon>
        <taxon>Pseudomonadota</taxon>
        <taxon>Alphaproteobacteria</taxon>
        <taxon>Rhodobacterales</taxon>
        <taxon>Paracoccaceae</taxon>
        <taxon>Aliishimia</taxon>
    </lineage>
</organism>
<sequence>MEDVGFVCFTAGTLIKTAYGNTPVEHLQTDDLVATKDNGLQPIRWIGCKHLTVEQLNGCKDLRPVRIRTGALGPESPAQDLCVSPQHRILIRSKIAHRMFAETEVLVAAKHLCGIEGIDICPPKNSVAYYHVLFDQHEILFANNAETESLYLGPEALNCVGFCARTEIQKLFPEVRELDFAPKPCRALVSGREARQMVSRHKKNARTLVDILPLQNPCGHALAEAIAQRSEPGSRRAGARHEKV</sequence>
<dbReference type="Pfam" id="PF13403">
    <property type="entry name" value="Hint_2"/>
    <property type="match status" value="1"/>
</dbReference>
<accession>A0A4S4NH19</accession>
<dbReference type="SUPFAM" id="SSF51294">
    <property type="entry name" value="Hedgehog/intein (Hint) domain"/>
    <property type="match status" value="1"/>
</dbReference>
<protein>
    <submittedName>
        <fullName evidence="2">Hint domain-containing protein</fullName>
    </submittedName>
</protein>
<dbReference type="Gene3D" id="2.170.16.10">
    <property type="entry name" value="Hedgehog/Intein (Hint) domain"/>
    <property type="match status" value="1"/>
</dbReference>
<dbReference type="AlphaFoldDB" id="A0A4S4NH19"/>
<evidence type="ECO:0000313" key="2">
    <source>
        <dbReference type="EMBL" id="THH37478.1"/>
    </source>
</evidence>
<gene>
    <name evidence="2" type="ORF">E4Z66_09200</name>
</gene>
<evidence type="ECO:0000313" key="3">
    <source>
        <dbReference type="Proteomes" id="UP000306602"/>
    </source>
</evidence>
<dbReference type="OrthoDB" id="6305173at2"/>
<dbReference type="InterPro" id="IPR028992">
    <property type="entry name" value="Hedgehog/Intein_dom"/>
</dbReference>
<comment type="caution">
    <text evidence="2">The sequence shown here is derived from an EMBL/GenBank/DDBJ whole genome shotgun (WGS) entry which is preliminary data.</text>
</comment>
<evidence type="ECO:0000259" key="1">
    <source>
        <dbReference type="Pfam" id="PF13403"/>
    </source>
</evidence>
<reference evidence="2 3" key="1">
    <citation type="submission" date="2019-04" db="EMBL/GenBank/DDBJ databases">
        <title>Shimia ponticola sp. nov., isolated from seawater.</title>
        <authorList>
            <person name="Kim Y.-O."/>
            <person name="Yoon J.-H."/>
        </authorList>
    </citation>
    <scope>NUCLEOTIDE SEQUENCE [LARGE SCALE GENOMIC DNA]</scope>
    <source>
        <strain evidence="2 3">MYP11</strain>
    </source>
</reference>
<dbReference type="InterPro" id="IPR036844">
    <property type="entry name" value="Hint_dom_sf"/>
</dbReference>
<dbReference type="EMBL" id="SRKY01000002">
    <property type="protein sequence ID" value="THH37478.1"/>
    <property type="molecule type" value="Genomic_DNA"/>
</dbReference>
<keyword evidence="3" id="KW-1185">Reference proteome</keyword>
<proteinExistence type="predicted"/>